<evidence type="ECO:0000256" key="6">
    <source>
        <dbReference type="ARBA" id="ARBA00023054"/>
    </source>
</evidence>
<dbReference type="SUPFAM" id="SSF56808">
    <property type="entry name" value="Ribosomal protein L1"/>
    <property type="match status" value="1"/>
</dbReference>
<evidence type="ECO:0000313" key="13">
    <source>
        <dbReference type="RefSeq" id="XP_038848179.1"/>
    </source>
</evidence>
<reference evidence="13" key="1">
    <citation type="submission" date="2025-08" db="UniProtKB">
        <authorList>
            <consortium name="RefSeq"/>
        </authorList>
    </citation>
    <scope>IDENTIFICATION</scope>
    <source>
        <tissue evidence="13">White muscle</tissue>
    </source>
</reference>
<evidence type="ECO:0000256" key="1">
    <source>
        <dbReference type="ARBA" id="ARBA00004604"/>
    </source>
</evidence>
<dbReference type="Gene3D" id="3.30.190.20">
    <property type="match status" value="1"/>
</dbReference>
<dbReference type="Pfam" id="PF00687">
    <property type="entry name" value="Ribosomal_L1"/>
    <property type="match status" value="1"/>
</dbReference>
<dbReference type="InterPro" id="IPR023674">
    <property type="entry name" value="Ribosomal_uL1-like"/>
</dbReference>
<dbReference type="FunFam" id="3.40.50.790:FF:000004">
    <property type="entry name" value="Ribosomal L1 domain-containing 1-like 1"/>
    <property type="match status" value="1"/>
</dbReference>
<dbReference type="GO" id="GO:0003723">
    <property type="term" value="F:RNA binding"/>
    <property type="evidence" value="ECO:0007669"/>
    <property type="project" value="InterPro"/>
</dbReference>
<feature type="region of interest" description="Disordered" evidence="11">
    <location>
        <begin position="261"/>
        <end position="438"/>
    </location>
</feature>
<dbReference type="AlphaFoldDB" id="A0A8U0QUG0"/>
<evidence type="ECO:0000256" key="11">
    <source>
        <dbReference type="SAM" id="MobiDB-lite"/>
    </source>
</evidence>
<keyword evidence="5" id="KW-0007">Acetylation</keyword>
<dbReference type="GeneID" id="120046763"/>
<feature type="compositionally biased region" description="Basic residues" evidence="11">
    <location>
        <begin position="428"/>
        <end position="438"/>
    </location>
</feature>
<evidence type="ECO:0000256" key="10">
    <source>
        <dbReference type="ARBA" id="ARBA00070787"/>
    </source>
</evidence>
<feature type="compositionally biased region" description="Basic and acidic residues" evidence="11">
    <location>
        <begin position="308"/>
        <end position="318"/>
    </location>
</feature>
<keyword evidence="2" id="KW-1017">Isopeptide bond</keyword>
<dbReference type="PANTHER" id="PTHR23105">
    <property type="entry name" value="RIBOSOMAL PROTEIN L7AE FAMILY MEMBER"/>
    <property type="match status" value="1"/>
</dbReference>
<dbReference type="RefSeq" id="XP_038848179.1">
    <property type="nucleotide sequence ID" value="XM_038992251.1"/>
</dbReference>
<keyword evidence="3" id="KW-0597">Phosphoprotein</keyword>
<evidence type="ECO:0000256" key="8">
    <source>
        <dbReference type="ARBA" id="ARBA00054167"/>
    </source>
</evidence>
<dbReference type="CDD" id="cd00403">
    <property type="entry name" value="Ribosomal_L1"/>
    <property type="match status" value="1"/>
</dbReference>
<keyword evidence="4" id="KW-0832">Ubl conjugation</keyword>
<dbReference type="InterPro" id="IPR028364">
    <property type="entry name" value="Ribosomal_uL1/biogenesis"/>
</dbReference>
<protein>
    <recommendedName>
        <fullName evidence="10">Ribosomal L1 domain-containing protein 1</fullName>
    </recommendedName>
</protein>
<dbReference type="GO" id="GO:0005730">
    <property type="term" value="C:nucleolus"/>
    <property type="evidence" value="ECO:0007669"/>
    <property type="project" value="UniProtKB-SubCell"/>
</dbReference>
<dbReference type="InterPro" id="IPR050257">
    <property type="entry name" value="eL8/uL1-like"/>
</dbReference>
<accession>A0A8U0QUG0</accession>
<keyword evidence="6" id="KW-0175">Coiled coil</keyword>
<sequence>MADKPDELALDRVQVKKAVQALQAFLKTKSTPDSLLLDESQHLSLLFTLWKIPKQAQTIRIPLPHGIRTNTDEVCLFTRDEPNMTPDQTQRFYKKLLAERGVKNVTEVIPYRTLRTEYKPFEAKRRLLGNFDMFLSDDRVRRLLPSHIGKHFYERKKDPLSVNLKSKKLALDIQRTIQGTTISISKKGCCCMARVAHSGMAADEIAENIDSAVSTIVTKLRTKGPLIKIIHLKSQSSVALPIYTSNMNHLTLLEETQKQARAAMDAKKNASKQKSAKKEQKSTERNTGAEVEEEIPQLVPMVTPSKKAKLEKQTKGLEKAPNPTVGKKAPNPTVGKKAPNPTVGKKAPNPTVGKKAPNPTVGKKAPNPTVGKKAPNPTVGKKAPNPTVGKKAPNPTVGKKAPNPTGGKKAPNPTGGKKAPNPTGGKTAMRRKRNKKAA</sequence>
<comment type="similarity">
    <text evidence="9">Belongs to the universal ribosomal protein uL1 family. Highly divergent.</text>
</comment>
<evidence type="ECO:0000256" key="7">
    <source>
        <dbReference type="ARBA" id="ARBA00023242"/>
    </source>
</evidence>
<evidence type="ECO:0000256" key="5">
    <source>
        <dbReference type="ARBA" id="ARBA00022990"/>
    </source>
</evidence>
<dbReference type="OrthoDB" id="10251727at2759"/>
<organism evidence="12 13">
    <name type="scientific">Salvelinus namaycush</name>
    <name type="common">Lake trout</name>
    <name type="synonym">Salmo namaycush</name>
    <dbReference type="NCBI Taxonomy" id="8040"/>
    <lineage>
        <taxon>Eukaryota</taxon>
        <taxon>Metazoa</taxon>
        <taxon>Chordata</taxon>
        <taxon>Craniata</taxon>
        <taxon>Vertebrata</taxon>
        <taxon>Euteleostomi</taxon>
        <taxon>Actinopterygii</taxon>
        <taxon>Neopterygii</taxon>
        <taxon>Teleostei</taxon>
        <taxon>Protacanthopterygii</taxon>
        <taxon>Salmoniformes</taxon>
        <taxon>Salmonidae</taxon>
        <taxon>Salmoninae</taxon>
        <taxon>Salvelinus</taxon>
    </lineage>
</organism>
<gene>
    <name evidence="13" type="primary">LOC120046763</name>
</gene>
<evidence type="ECO:0000313" key="12">
    <source>
        <dbReference type="Proteomes" id="UP000808372"/>
    </source>
</evidence>
<evidence type="ECO:0000256" key="9">
    <source>
        <dbReference type="ARBA" id="ARBA00061550"/>
    </source>
</evidence>
<evidence type="ECO:0000256" key="4">
    <source>
        <dbReference type="ARBA" id="ARBA00022843"/>
    </source>
</evidence>
<comment type="function">
    <text evidence="8">Regulates cellular senescence through inhibition of PTEN translation. Acts as a pro-apoptotic regulator in response to DNA damage.</text>
</comment>
<evidence type="ECO:0000256" key="2">
    <source>
        <dbReference type="ARBA" id="ARBA00022499"/>
    </source>
</evidence>
<name>A0A8U0QUG0_SALNM</name>
<keyword evidence="12" id="KW-1185">Reference proteome</keyword>
<evidence type="ECO:0000256" key="3">
    <source>
        <dbReference type="ARBA" id="ARBA00022553"/>
    </source>
</evidence>
<keyword evidence="7" id="KW-0539">Nucleus</keyword>
<dbReference type="Gene3D" id="3.40.50.790">
    <property type="match status" value="1"/>
</dbReference>
<comment type="subcellular location">
    <subcellularLocation>
        <location evidence="1">Nucleus</location>
        <location evidence="1">Nucleolus</location>
    </subcellularLocation>
</comment>
<proteinExistence type="inferred from homology"/>
<dbReference type="KEGG" id="snh:120046763"/>
<dbReference type="Proteomes" id="UP000808372">
    <property type="component" value="Chromosome 4"/>
</dbReference>
<dbReference type="InterPro" id="IPR016095">
    <property type="entry name" value="Ribosomal_uL1_3-a/b-sand"/>
</dbReference>